<dbReference type="Proteomes" id="UP000504606">
    <property type="component" value="Unplaced"/>
</dbReference>
<dbReference type="OrthoDB" id="10034606at2759"/>
<dbReference type="Gene3D" id="3.40.50.1110">
    <property type="entry name" value="SGNH hydrolase"/>
    <property type="match status" value="1"/>
</dbReference>
<dbReference type="InterPro" id="IPR033447">
    <property type="entry name" value="OSK"/>
</dbReference>
<dbReference type="RefSeq" id="XP_026280917.1">
    <property type="nucleotide sequence ID" value="XM_026425132.2"/>
</dbReference>
<evidence type="ECO:0000256" key="1">
    <source>
        <dbReference type="SAM" id="MobiDB-lite"/>
    </source>
</evidence>
<feature type="region of interest" description="Disordered" evidence="1">
    <location>
        <begin position="348"/>
        <end position="377"/>
    </location>
</feature>
<feature type="compositionally biased region" description="Low complexity" evidence="1">
    <location>
        <begin position="214"/>
        <end position="224"/>
    </location>
</feature>
<proteinExistence type="predicted"/>
<gene>
    <name evidence="4" type="primary">LOC113208224</name>
</gene>
<name>A0A6J1SIY2_FRAOC</name>
<dbReference type="InterPro" id="IPR036514">
    <property type="entry name" value="SGNH_hydro_sf"/>
</dbReference>
<dbReference type="PROSITE" id="PS51644">
    <property type="entry name" value="HTH_OST"/>
    <property type="match status" value="1"/>
</dbReference>
<feature type="compositionally biased region" description="Basic and acidic residues" evidence="1">
    <location>
        <begin position="348"/>
        <end position="360"/>
    </location>
</feature>
<accession>A0A6J1SIY2</accession>
<protein>
    <submittedName>
        <fullName evidence="4">Uncharacterized protein LOC113208224</fullName>
    </submittedName>
</protein>
<feature type="compositionally biased region" description="Polar residues" evidence="1">
    <location>
        <begin position="238"/>
        <end position="249"/>
    </location>
</feature>
<feature type="compositionally biased region" description="Polar residues" evidence="1">
    <location>
        <begin position="125"/>
        <end position="164"/>
    </location>
</feature>
<feature type="region of interest" description="Disordered" evidence="1">
    <location>
        <begin position="196"/>
        <end position="265"/>
    </location>
</feature>
<feature type="compositionally biased region" description="Basic and acidic residues" evidence="1">
    <location>
        <begin position="225"/>
        <end position="237"/>
    </location>
</feature>
<keyword evidence="3" id="KW-1185">Reference proteome</keyword>
<feature type="region of interest" description="Disordered" evidence="1">
    <location>
        <begin position="279"/>
        <end position="301"/>
    </location>
</feature>
<evidence type="ECO:0000313" key="4">
    <source>
        <dbReference type="RefSeq" id="XP_026280917.1"/>
    </source>
</evidence>
<evidence type="ECO:0000313" key="3">
    <source>
        <dbReference type="Proteomes" id="UP000504606"/>
    </source>
</evidence>
<feature type="compositionally biased region" description="Polar residues" evidence="1">
    <location>
        <begin position="315"/>
        <end position="327"/>
    </location>
</feature>
<feature type="compositionally biased region" description="Basic residues" evidence="1">
    <location>
        <begin position="89"/>
        <end position="100"/>
    </location>
</feature>
<evidence type="ECO:0000259" key="2">
    <source>
        <dbReference type="PROSITE" id="PS51644"/>
    </source>
</evidence>
<dbReference type="InterPro" id="IPR041966">
    <property type="entry name" value="LOTUS-like"/>
</dbReference>
<dbReference type="KEGG" id="foc:113208224"/>
<feature type="region of interest" description="Disordered" evidence="1">
    <location>
        <begin position="315"/>
        <end position="335"/>
    </location>
</feature>
<feature type="region of interest" description="Disordered" evidence="1">
    <location>
        <begin position="84"/>
        <end position="182"/>
    </location>
</feature>
<dbReference type="AlphaFoldDB" id="A0A6J1SIY2"/>
<feature type="domain" description="HTH OST-type" evidence="2">
    <location>
        <begin position="3"/>
        <end position="76"/>
    </location>
</feature>
<reference evidence="4" key="1">
    <citation type="submission" date="2025-08" db="UniProtKB">
        <authorList>
            <consortium name="RefSeq"/>
        </authorList>
    </citation>
    <scope>IDENTIFICATION</scope>
    <source>
        <tissue evidence="4">Whole organism</tissue>
    </source>
</reference>
<dbReference type="Pfam" id="PF12872">
    <property type="entry name" value="OST-HTH"/>
    <property type="match status" value="1"/>
</dbReference>
<organism evidence="3 4">
    <name type="scientific">Frankliniella occidentalis</name>
    <name type="common">Western flower thrips</name>
    <name type="synonym">Euthrips occidentalis</name>
    <dbReference type="NCBI Taxonomy" id="133901"/>
    <lineage>
        <taxon>Eukaryota</taxon>
        <taxon>Metazoa</taxon>
        <taxon>Ecdysozoa</taxon>
        <taxon>Arthropoda</taxon>
        <taxon>Hexapoda</taxon>
        <taxon>Insecta</taxon>
        <taxon>Pterygota</taxon>
        <taxon>Neoptera</taxon>
        <taxon>Paraneoptera</taxon>
        <taxon>Thysanoptera</taxon>
        <taxon>Terebrantia</taxon>
        <taxon>Thripoidea</taxon>
        <taxon>Thripidae</taxon>
        <taxon>Frankliniella</taxon>
    </lineage>
</organism>
<dbReference type="GeneID" id="113208224"/>
<sequence length="624" mass="69319">MEGLEDDFTLLKSLIAITKGGLTVHKLLKEYREETGSSLNFSKYGFKDVIEMLRSCPEIAVTQDRDGVVCHVNDGKISHITSLVERTRDKKPRQRKRNYNKPRPSFCTSRSFYSPHRDSKHKSGGDTSSFKSANIRSVQYGPSSRNHENPNLSNYQRNCGNNVHYQGKGRVYSNSRDRTSSLNRGNQQIMHNRIPNAHNLHNGHPPKERDFKPVSNSTVSSSSSIKKELYARREEKSTSGISKTYSSGTEPAPSSKPINSEAGFHLDSGAVTSSSVSVSKSIPNLDDDWSSESESNQVPARTVLPSSRACYSSHSLQNNTVSSSRTKAQPVRSDARVCSFGARDVRYLSKTNESQKDDQKITPNAPPQSEAVGNVGHANPQSILRVVRPNNKTISQAEKKICLQTSLVSNQEIAVSGSPTKRVTSTSVKDGVPTIVVKVPNEKKAFTNCEPMYEDFQFIGDFLLLRVAEVCLASTVQRKGSISYCGLCRDNLTIAECEEAIVREGTTGKVVLCIGMTDIIQGASLEDMKKQTTSLLQRLKYNTVILITLPVPPSFIMIANEEKLRVLELYNRWLLNLRLPCLIDIDRHLYSDAPFYMRLPNSNVETFSEGGAWIVMDEIITALG</sequence>
<dbReference type="InterPro" id="IPR025605">
    <property type="entry name" value="OST-HTH/LOTUS_dom"/>
</dbReference>
<dbReference type="Gene3D" id="3.30.420.610">
    <property type="entry name" value="LOTUS domain-like"/>
    <property type="match status" value="1"/>
</dbReference>
<feature type="compositionally biased region" description="Basic and acidic residues" evidence="1">
    <location>
        <begin position="115"/>
        <end position="124"/>
    </location>
</feature>
<dbReference type="Pfam" id="PF17182">
    <property type="entry name" value="OSK"/>
    <property type="match status" value="1"/>
</dbReference>